<evidence type="ECO:0000313" key="11">
    <source>
        <dbReference type="Proteomes" id="UP000578077"/>
    </source>
</evidence>
<comment type="caution">
    <text evidence="10">The sequence shown here is derived from an EMBL/GenBank/DDBJ whole genome shotgun (WGS) entry which is preliminary data.</text>
</comment>
<evidence type="ECO:0000313" key="10">
    <source>
        <dbReference type="EMBL" id="MBB5998100.1"/>
    </source>
</evidence>
<dbReference type="Pfam" id="PF00579">
    <property type="entry name" value="tRNA-synt_1b"/>
    <property type="match status" value="1"/>
</dbReference>
<dbReference type="AlphaFoldDB" id="A0A841ECA2"/>
<reference evidence="10 11" key="1">
    <citation type="submission" date="2020-08" db="EMBL/GenBank/DDBJ databases">
        <title>Sequencing the genomes of 1000 actinobacteria strains.</title>
        <authorList>
            <person name="Klenk H.-P."/>
        </authorList>
    </citation>
    <scope>NUCLEOTIDE SEQUENCE [LARGE SCALE GENOMIC DNA]</scope>
    <source>
        <strain evidence="10 11">DSM 44593</strain>
    </source>
</reference>
<dbReference type="InterPro" id="IPR002305">
    <property type="entry name" value="aa-tRNA-synth_Ic"/>
</dbReference>
<evidence type="ECO:0000256" key="3">
    <source>
        <dbReference type="ARBA" id="ARBA00022679"/>
    </source>
</evidence>
<evidence type="ECO:0000256" key="5">
    <source>
        <dbReference type="ARBA" id="ARBA00022840"/>
    </source>
</evidence>
<dbReference type="GO" id="GO:0004812">
    <property type="term" value="F:aminoacyl-tRNA ligase activity"/>
    <property type="evidence" value="ECO:0007669"/>
    <property type="project" value="UniProtKB-KW"/>
</dbReference>
<protein>
    <submittedName>
        <fullName evidence="10">Histidinol-phosphate/aromatic aminotransferase/cobyric acid decarboxylase-like protein</fullName>
    </submittedName>
</protein>
<dbReference type="GO" id="GO:0030170">
    <property type="term" value="F:pyridoxal phosphate binding"/>
    <property type="evidence" value="ECO:0007669"/>
    <property type="project" value="InterPro"/>
</dbReference>
<dbReference type="Pfam" id="PF00155">
    <property type="entry name" value="Aminotran_1_2"/>
    <property type="match status" value="1"/>
</dbReference>
<keyword evidence="2" id="KW-0436">Ligase</keyword>
<dbReference type="Gene3D" id="3.90.1150.10">
    <property type="entry name" value="Aspartate Aminotransferase, domain 1"/>
    <property type="match status" value="1"/>
</dbReference>
<dbReference type="SUPFAM" id="SSF52374">
    <property type="entry name" value="Nucleotidylyl transferase"/>
    <property type="match status" value="1"/>
</dbReference>
<dbReference type="GO" id="GO:0005524">
    <property type="term" value="F:ATP binding"/>
    <property type="evidence" value="ECO:0007669"/>
    <property type="project" value="UniProtKB-KW"/>
</dbReference>
<dbReference type="InterPro" id="IPR015421">
    <property type="entry name" value="PyrdxlP-dep_Trfase_major"/>
</dbReference>
<keyword evidence="3 10" id="KW-0808">Transferase</keyword>
<dbReference type="InterPro" id="IPR015424">
    <property type="entry name" value="PyrdxlP-dep_Trfase"/>
</dbReference>
<evidence type="ECO:0000259" key="9">
    <source>
        <dbReference type="Pfam" id="PF00155"/>
    </source>
</evidence>
<dbReference type="RefSeq" id="WP_184634241.1">
    <property type="nucleotide sequence ID" value="NZ_BAABKT010000008.1"/>
</dbReference>
<dbReference type="CDD" id="cd00609">
    <property type="entry name" value="AAT_like"/>
    <property type="match status" value="1"/>
</dbReference>
<evidence type="ECO:0000256" key="7">
    <source>
        <dbReference type="ARBA" id="ARBA00022917"/>
    </source>
</evidence>
<dbReference type="Proteomes" id="UP000578077">
    <property type="component" value="Unassembled WGS sequence"/>
</dbReference>
<dbReference type="Gene3D" id="1.10.240.10">
    <property type="entry name" value="Tyrosyl-Transfer RNA Synthetase"/>
    <property type="match status" value="1"/>
</dbReference>
<dbReference type="InterPro" id="IPR015422">
    <property type="entry name" value="PyrdxlP-dep_Trfase_small"/>
</dbReference>
<dbReference type="InterPro" id="IPR004839">
    <property type="entry name" value="Aminotransferase_I/II_large"/>
</dbReference>
<accession>A0A841ECA2</accession>
<sequence length="658" mass="71186">MTPEIEWWHRRCNQVTERREQQRVGQFGLHPVASHPPGDAALPGEVWAWQAHARTELGAEATSPVRVGFAGDRPHAGHLGLARAAGELAGHAGTVLAFDASGDGDRRMVEAFRAAVDHFTDRAPHVHVVDEAPELRSFQRRAARALPLERLRRIYGFDAKTPLTVPLDVADMLGFFLFNPAGSDAPGVALVDALQAPHSAALRHCARAIGATPPVLLYRRLFPHLRRAGQRGSVREPSSVIFVDDSEETVRSKFATAITGGGASVAEHRAFGGDPVRCSAFATVELLCSPQRARTVLAQCRAGHVTCAQCKDHNADAVVAGLKSITDRLPTARAGVSSGVGPAVQRAVPTLYRPPPRTCGDLEAEIATRTQVTAEQVVAANGSTEVMDWLFRLQARPGAQVVATEPAFELYRDLAQRHGFEYVPVSWDPATFAPDLDAVEQAIDERTRLVVIELPHSVSGAAVSLDAVIERLLPTLPAGARLLLDLAYADFTVPPPRIDTGLLETHPEIVAFGTLSKAHCLLGARVGYGLTAAPLATRLREQRLPYGLDALATAAAHAALADEQQVQRTLQANRTARARLCRVLDEHGIAYIPGQANFLLINLADRYRPVVDRLRARNARYRDGHRWDLSGWIQVHLIDIPTVAPVIDAIESAGPGRP</sequence>
<keyword evidence="1 10" id="KW-0032">Aminotransferase</keyword>
<keyword evidence="5" id="KW-0067">ATP-binding</keyword>
<dbReference type="PANTHER" id="PTHR43643:SF3">
    <property type="entry name" value="HISTIDINOL-PHOSPHATE AMINOTRANSFERASE"/>
    <property type="match status" value="1"/>
</dbReference>
<keyword evidence="7" id="KW-0648">Protein biosynthesis</keyword>
<evidence type="ECO:0000256" key="2">
    <source>
        <dbReference type="ARBA" id="ARBA00022598"/>
    </source>
</evidence>
<dbReference type="GO" id="GO:0008483">
    <property type="term" value="F:transaminase activity"/>
    <property type="evidence" value="ECO:0007669"/>
    <property type="project" value="UniProtKB-KW"/>
</dbReference>
<evidence type="ECO:0000256" key="8">
    <source>
        <dbReference type="ARBA" id="ARBA00023146"/>
    </source>
</evidence>
<dbReference type="SUPFAM" id="SSF53383">
    <property type="entry name" value="PLP-dependent transferases"/>
    <property type="match status" value="1"/>
</dbReference>
<dbReference type="GO" id="GO:0006418">
    <property type="term" value="P:tRNA aminoacylation for protein translation"/>
    <property type="evidence" value="ECO:0007669"/>
    <property type="project" value="InterPro"/>
</dbReference>
<dbReference type="EMBL" id="JACHLY010000001">
    <property type="protein sequence ID" value="MBB5998100.1"/>
    <property type="molecule type" value="Genomic_DNA"/>
</dbReference>
<proteinExistence type="predicted"/>
<evidence type="ECO:0000256" key="1">
    <source>
        <dbReference type="ARBA" id="ARBA00022576"/>
    </source>
</evidence>
<dbReference type="PANTHER" id="PTHR43643">
    <property type="entry name" value="HISTIDINOL-PHOSPHATE AMINOTRANSFERASE 2"/>
    <property type="match status" value="1"/>
</dbReference>
<keyword evidence="4" id="KW-0547">Nucleotide-binding</keyword>
<keyword evidence="8" id="KW-0030">Aminoacyl-tRNA synthetase</keyword>
<organism evidence="10 11">
    <name type="scientific">Streptomonospora salina</name>
    <dbReference type="NCBI Taxonomy" id="104205"/>
    <lineage>
        <taxon>Bacteria</taxon>
        <taxon>Bacillati</taxon>
        <taxon>Actinomycetota</taxon>
        <taxon>Actinomycetes</taxon>
        <taxon>Streptosporangiales</taxon>
        <taxon>Nocardiopsidaceae</taxon>
        <taxon>Streptomonospora</taxon>
    </lineage>
</organism>
<evidence type="ECO:0000256" key="4">
    <source>
        <dbReference type="ARBA" id="ARBA00022741"/>
    </source>
</evidence>
<dbReference type="InterPro" id="IPR050106">
    <property type="entry name" value="HistidinolP_aminotransfase"/>
</dbReference>
<name>A0A841ECA2_9ACTN</name>
<feature type="domain" description="Aminotransferase class I/classII large" evidence="9">
    <location>
        <begin position="361"/>
        <end position="607"/>
    </location>
</feature>
<gene>
    <name evidence="10" type="ORF">HNR25_001851</name>
</gene>
<evidence type="ECO:0000256" key="6">
    <source>
        <dbReference type="ARBA" id="ARBA00022898"/>
    </source>
</evidence>
<keyword evidence="6" id="KW-0663">Pyridoxal phosphate</keyword>
<dbReference type="Gene3D" id="3.40.640.10">
    <property type="entry name" value="Type I PLP-dependent aspartate aminotransferase-like (Major domain)"/>
    <property type="match status" value="1"/>
</dbReference>
<keyword evidence="11" id="KW-1185">Reference proteome</keyword>